<accession>A0A420YI87</accession>
<dbReference type="Pfam" id="PF08241">
    <property type="entry name" value="Methyltransf_11"/>
    <property type="match status" value="1"/>
</dbReference>
<name>A0A420YI87_9PEZI</name>
<organism evidence="2 3">
    <name type="scientific">Coniochaeta pulveracea</name>
    <dbReference type="NCBI Taxonomy" id="177199"/>
    <lineage>
        <taxon>Eukaryota</taxon>
        <taxon>Fungi</taxon>
        <taxon>Dikarya</taxon>
        <taxon>Ascomycota</taxon>
        <taxon>Pezizomycotina</taxon>
        <taxon>Sordariomycetes</taxon>
        <taxon>Sordariomycetidae</taxon>
        <taxon>Coniochaetales</taxon>
        <taxon>Coniochaetaceae</taxon>
        <taxon>Coniochaeta</taxon>
    </lineage>
</organism>
<dbReference type="OrthoDB" id="66144at2759"/>
<dbReference type="GO" id="GO:0010420">
    <property type="term" value="F:polyprenyldihydroxybenzoate methyltransferase activity"/>
    <property type="evidence" value="ECO:0007669"/>
    <property type="project" value="TreeGrafter"/>
</dbReference>
<proteinExistence type="predicted"/>
<evidence type="ECO:0000313" key="3">
    <source>
        <dbReference type="Proteomes" id="UP000275385"/>
    </source>
</evidence>
<dbReference type="CDD" id="cd02440">
    <property type="entry name" value="AdoMet_MTases"/>
    <property type="match status" value="1"/>
</dbReference>
<keyword evidence="3" id="KW-1185">Reference proteome</keyword>
<dbReference type="Proteomes" id="UP000275385">
    <property type="component" value="Unassembled WGS sequence"/>
</dbReference>
<evidence type="ECO:0000259" key="1">
    <source>
        <dbReference type="Pfam" id="PF08241"/>
    </source>
</evidence>
<dbReference type="Gene3D" id="3.40.50.150">
    <property type="entry name" value="Vaccinia Virus protein VP39"/>
    <property type="match status" value="1"/>
</dbReference>
<comment type="caution">
    <text evidence="2">The sequence shown here is derived from an EMBL/GenBank/DDBJ whole genome shotgun (WGS) entry which is preliminary data.</text>
</comment>
<dbReference type="PANTHER" id="PTHR43464">
    <property type="entry name" value="METHYLTRANSFERASE"/>
    <property type="match status" value="1"/>
</dbReference>
<feature type="domain" description="Methyltransferase type 11" evidence="1">
    <location>
        <begin position="73"/>
        <end position="178"/>
    </location>
</feature>
<reference evidence="2 3" key="1">
    <citation type="submission" date="2018-08" db="EMBL/GenBank/DDBJ databases">
        <title>Draft genome of the lignicolous fungus Coniochaeta pulveracea.</title>
        <authorList>
            <person name="Borstlap C.J."/>
            <person name="De Witt R.N."/>
            <person name="Botha A."/>
            <person name="Volschenk H."/>
        </authorList>
    </citation>
    <scope>NUCLEOTIDE SEQUENCE [LARGE SCALE GENOMIC DNA]</scope>
    <source>
        <strain evidence="2 3">CAB683</strain>
    </source>
</reference>
<dbReference type="PANTHER" id="PTHR43464:SF52">
    <property type="entry name" value="PUTATIVE-RELATED"/>
    <property type="match status" value="1"/>
</dbReference>
<gene>
    <name evidence="2" type="ORF">DL546_006496</name>
</gene>
<sequence length="270" mass="30136">MSSSSTPIPQETSTKSGRQIKYLSTLEAYDQWASVYDSDFNPLQALDDEEVISLIPQVLSVFDSPNDRPLRILDLGCGTGRNTLKLLSIPGAEIHGADLSPKMLDVAKERCNQAWNDLPQDQRASFLTFHVHDVLSPNKALYQLQFDIIISTLVVEHLPLSNFFTEVNRLLVPGGVLLVTNMHSEMGAKSQAGFNDPLTGEKIRPVSYNHSVEELREESSRNGYVVVGEGIRERGVDEHGEMVRRLGPRAVKWVGCKMWMGGIFRRVEVS</sequence>
<dbReference type="InterPro" id="IPR013216">
    <property type="entry name" value="Methyltransf_11"/>
</dbReference>
<protein>
    <recommendedName>
        <fullName evidence="1">Methyltransferase type 11 domain-containing protein</fullName>
    </recommendedName>
</protein>
<dbReference type="InterPro" id="IPR029063">
    <property type="entry name" value="SAM-dependent_MTases_sf"/>
</dbReference>
<dbReference type="EMBL" id="QVQW01000008">
    <property type="protein sequence ID" value="RKU47551.1"/>
    <property type="molecule type" value="Genomic_DNA"/>
</dbReference>
<dbReference type="STRING" id="177199.A0A420YI87"/>
<dbReference type="SUPFAM" id="SSF53335">
    <property type="entry name" value="S-adenosyl-L-methionine-dependent methyltransferases"/>
    <property type="match status" value="1"/>
</dbReference>
<evidence type="ECO:0000313" key="2">
    <source>
        <dbReference type="EMBL" id="RKU47551.1"/>
    </source>
</evidence>
<dbReference type="AlphaFoldDB" id="A0A420YI87"/>